<proteinExistence type="predicted"/>
<dbReference type="EnsemblMetazoa" id="GPAI034919-RA">
    <property type="protein sequence ID" value="GPAI034919-PA"/>
    <property type="gene ID" value="GPAI034919"/>
</dbReference>
<protein>
    <submittedName>
        <fullName evidence="1">Uncharacterized protein</fullName>
    </submittedName>
</protein>
<dbReference type="Proteomes" id="UP000092445">
    <property type="component" value="Unassembled WGS sequence"/>
</dbReference>
<accession>A0A1B0A5C2</accession>
<organism evidence="1 2">
    <name type="scientific">Glossina pallidipes</name>
    <name type="common">Tsetse fly</name>
    <dbReference type="NCBI Taxonomy" id="7398"/>
    <lineage>
        <taxon>Eukaryota</taxon>
        <taxon>Metazoa</taxon>
        <taxon>Ecdysozoa</taxon>
        <taxon>Arthropoda</taxon>
        <taxon>Hexapoda</taxon>
        <taxon>Insecta</taxon>
        <taxon>Pterygota</taxon>
        <taxon>Neoptera</taxon>
        <taxon>Endopterygota</taxon>
        <taxon>Diptera</taxon>
        <taxon>Brachycera</taxon>
        <taxon>Muscomorpha</taxon>
        <taxon>Hippoboscoidea</taxon>
        <taxon>Glossinidae</taxon>
        <taxon>Glossina</taxon>
    </lineage>
</organism>
<dbReference type="VEuPathDB" id="VectorBase:GPAI034919"/>
<reference evidence="1" key="2">
    <citation type="submission" date="2020-05" db="UniProtKB">
        <authorList>
            <consortium name="EnsemblMetazoa"/>
        </authorList>
    </citation>
    <scope>IDENTIFICATION</scope>
    <source>
        <strain evidence="1">IAEA</strain>
    </source>
</reference>
<evidence type="ECO:0000313" key="1">
    <source>
        <dbReference type="EnsemblMetazoa" id="GPAI034919-PA"/>
    </source>
</evidence>
<evidence type="ECO:0000313" key="2">
    <source>
        <dbReference type="Proteomes" id="UP000092445"/>
    </source>
</evidence>
<dbReference type="AlphaFoldDB" id="A0A1B0A5C2"/>
<sequence length="108" mass="12635">MDRFSSEGNIEQRFSYLSHAASYLFFTPHTHFSAKEFQLIAVYMVNKIAYINDKLEKEEKWTYREKRPYTIKASERIDQWTDNCNREANAGTAMLTLTISPLNASTEI</sequence>
<keyword evidence="2" id="KW-1185">Reference proteome</keyword>
<name>A0A1B0A5C2_GLOPL</name>
<reference evidence="2" key="1">
    <citation type="submission" date="2014-03" db="EMBL/GenBank/DDBJ databases">
        <authorList>
            <person name="Aksoy S."/>
            <person name="Warren W."/>
            <person name="Wilson R.K."/>
        </authorList>
    </citation>
    <scope>NUCLEOTIDE SEQUENCE [LARGE SCALE GENOMIC DNA]</scope>
    <source>
        <strain evidence="2">IAEA</strain>
    </source>
</reference>